<feature type="binding site" evidence="6">
    <location>
        <position position="22"/>
    </location>
    <ligand>
        <name>Zn(2+)</name>
        <dbReference type="ChEBI" id="CHEBI:29105"/>
        <label>2</label>
        <note>catalytic</note>
    </ligand>
</feature>
<dbReference type="AlphaFoldDB" id="A0A2G9TBD5"/>
<evidence type="ECO:0000313" key="8">
    <source>
        <dbReference type="EMBL" id="PIO55208.1"/>
    </source>
</evidence>
<feature type="binding site" evidence="6">
    <location>
        <position position="14"/>
    </location>
    <ligand>
        <name>Zn(2+)</name>
        <dbReference type="ChEBI" id="CHEBI:29105"/>
        <label>2</label>
        <note>catalytic</note>
    </ligand>
</feature>
<dbReference type="SUPFAM" id="SSF55486">
    <property type="entry name" value="Metalloproteases ('zincins'), catalytic domain"/>
    <property type="match status" value="1"/>
</dbReference>
<keyword evidence="4 6" id="KW-0862">Zinc</keyword>
<evidence type="ECO:0000256" key="1">
    <source>
        <dbReference type="ARBA" id="ARBA00022670"/>
    </source>
</evidence>
<feature type="binding site" evidence="6">
    <location>
        <position position="8"/>
    </location>
    <ligand>
        <name>Zn(2+)</name>
        <dbReference type="ChEBI" id="CHEBI:29105"/>
        <label>2</label>
        <note>catalytic</note>
    </ligand>
</feature>
<dbReference type="PANTHER" id="PTHR10201:SF310">
    <property type="entry name" value="MMP-LIKE PROTEIN"/>
    <property type="match status" value="1"/>
</dbReference>
<dbReference type="EMBL" id="KZ387948">
    <property type="protein sequence ID" value="PIO55208.1"/>
    <property type="molecule type" value="Genomic_DNA"/>
</dbReference>
<organism evidence="8 9">
    <name type="scientific">Teladorsagia circumcincta</name>
    <name type="common">Brown stomach worm</name>
    <name type="synonym">Ostertagia circumcincta</name>
    <dbReference type="NCBI Taxonomy" id="45464"/>
    <lineage>
        <taxon>Eukaryota</taxon>
        <taxon>Metazoa</taxon>
        <taxon>Ecdysozoa</taxon>
        <taxon>Nematoda</taxon>
        <taxon>Chromadorea</taxon>
        <taxon>Rhabditida</taxon>
        <taxon>Rhabditina</taxon>
        <taxon>Rhabditomorpha</taxon>
        <taxon>Strongyloidea</taxon>
        <taxon>Trichostrongylidae</taxon>
        <taxon>Teladorsagia</taxon>
    </lineage>
</organism>
<proteinExistence type="predicted"/>
<dbReference type="GO" id="GO:0004222">
    <property type="term" value="F:metalloendopeptidase activity"/>
    <property type="evidence" value="ECO:0007669"/>
    <property type="project" value="InterPro"/>
</dbReference>
<dbReference type="GO" id="GO:0031012">
    <property type="term" value="C:extracellular matrix"/>
    <property type="evidence" value="ECO:0007669"/>
    <property type="project" value="InterPro"/>
</dbReference>
<keyword evidence="3" id="KW-0378">Hydrolase</keyword>
<evidence type="ECO:0000256" key="4">
    <source>
        <dbReference type="ARBA" id="ARBA00022833"/>
    </source>
</evidence>
<evidence type="ECO:0000256" key="2">
    <source>
        <dbReference type="ARBA" id="ARBA00022723"/>
    </source>
</evidence>
<dbReference type="PANTHER" id="PTHR10201">
    <property type="entry name" value="MATRIX METALLOPROTEINASE"/>
    <property type="match status" value="1"/>
</dbReference>
<feature type="domain" description="Peptidase M10 metallopeptidase" evidence="7">
    <location>
        <begin position="2"/>
        <end position="47"/>
    </location>
</feature>
<dbReference type="Gene3D" id="3.40.390.10">
    <property type="entry name" value="Collagenase (Catalytic Domain)"/>
    <property type="match status" value="1"/>
</dbReference>
<accession>A0A2G9TBD5</accession>
<dbReference type="Proteomes" id="UP000230423">
    <property type="component" value="Unassembled WGS sequence"/>
</dbReference>
<sequence>TAVHEIGHLLGLEHSVDPRAVMFSARRPYDPDFALGDDDVRAIRVLFPVGGTMEDDQAFESPSSKFTNVHREMTISQVVENLLGGPPPVAAEPNVAKPDELAFPFPLPQTSTHTKGTFL</sequence>
<dbReference type="GO" id="GO:0030574">
    <property type="term" value="P:collagen catabolic process"/>
    <property type="evidence" value="ECO:0007669"/>
    <property type="project" value="TreeGrafter"/>
</dbReference>
<dbReference type="InterPro" id="IPR021190">
    <property type="entry name" value="Pept_M10A"/>
</dbReference>
<feature type="active site" evidence="5">
    <location>
        <position position="5"/>
    </location>
</feature>
<evidence type="ECO:0000313" key="9">
    <source>
        <dbReference type="Proteomes" id="UP000230423"/>
    </source>
</evidence>
<feature type="binding site" evidence="6">
    <location>
        <position position="4"/>
    </location>
    <ligand>
        <name>Zn(2+)</name>
        <dbReference type="ChEBI" id="CHEBI:29105"/>
        <label>2</label>
        <note>catalytic</note>
    </ligand>
</feature>
<feature type="non-terminal residue" evidence="8">
    <location>
        <position position="1"/>
    </location>
</feature>
<keyword evidence="9" id="KW-1185">Reference proteome</keyword>
<evidence type="ECO:0000256" key="3">
    <source>
        <dbReference type="ARBA" id="ARBA00022801"/>
    </source>
</evidence>
<dbReference type="OrthoDB" id="406838at2759"/>
<protein>
    <recommendedName>
        <fullName evidence="7">Peptidase M10 metallopeptidase domain-containing protein</fullName>
    </recommendedName>
</protein>
<evidence type="ECO:0000259" key="7">
    <source>
        <dbReference type="Pfam" id="PF00413"/>
    </source>
</evidence>
<keyword evidence="1" id="KW-0645">Protease</keyword>
<evidence type="ECO:0000256" key="5">
    <source>
        <dbReference type="PIRSR" id="PIRSR621190-1"/>
    </source>
</evidence>
<reference evidence="8 9" key="1">
    <citation type="submission" date="2015-09" db="EMBL/GenBank/DDBJ databases">
        <title>Draft genome of the parasitic nematode Teladorsagia circumcincta isolate WARC Sus (inbred).</title>
        <authorList>
            <person name="Mitreva M."/>
        </authorList>
    </citation>
    <scope>NUCLEOTIDE SEQUENCE [LARGE SCALE GENOMIC DNA]</scope>
    <source>
        <strain evidence="8 9">S</strain>
    </source>
</reference>
<dbReference type="GO" id="GO:0006508">
    <property type="term" value="P:proteolysis"/>
    <property type="evidence" value="ECO:0007669"/>
    <property type="project" value="UniProtKB-KW"/>
</dbReference>
<dbReference type="GO" id="GO:0008270">
    <property type="term" value="F:zinc ion binding"/>
    <property type="evidence" value="ECO:0007669"/>
    <property type="project" value="InterPro"/>
</dbReference>
<keyword evidence="2 6" id="KW-0479">Metal-binding</keyword>
<comment type="cofactor">
    <cofactor evidence="6">
        <name>Zn(2+)</name>
        <dbReference type="ChEBI" id="CHEBI:29105"/>
    </cofactor>
    <text evidence="6">Binds 2 Zn(2+) ions per subunit.</text>
</comment>
<dbReference type="Pfam" id="PF00413">
    <property type="entry name" value="Peptidase_M10"/>
    <property type="match status" value="1"/>
</dbReference>
<dbReference type="GO" id="GO:0030198">
    <property type="term" value="P:extracellular matrix organization"/>
    <property type="evidence" value="ECO:0007669"/>
    <property type="project" value="TreeGrafter"/>
</dbReference>
<name>A0A2G9TBD5_TELCI</name>
<evidence type="ECO:0000256" key="6">
    <source>
        <dbReference type="PIRSR" id="PIRSR621190-2"/>
    </source>
</evidence>
<gene>
    <name evidence="8" type="ORF">TELCIR_23406</name>
</gene>
<dbReference type="PRINTS" id="PR00138">
    <property type="entry name" value="MATRIXIN"/>
</dbReference>
<dbReference type="InterPro" id="IPR001818">
    <property type="entry name" value="Pept_M10_metallopeptidase"/>
</dbReference>
<dbReference type="InterPro" id="IPR024079">
    <property type="entry name" value="MetalloPept_cat_dom_sf"/>
</dbReference>